<dbReference type="AlphaFoldDB" id="A0A073CC82"/>
<name>A0A073CC82_PLAA1</name>
<reference evidence="1 2" key="1">
    <citation type="journal article" date="2014" name="Appl. Environ. Microbiol.">
        <title>Elucidation of insertion elements encoded on plasmids and in vitro construction of shuttle vectors from the toxic cyanobacterium Planktothrix.</title>
        <authorList>
            <person name="Christiansen G."/>
            <person name="Goesmann A."/>
            <person name="Kurmayer R."/>
        </authorList>
    </citation>
    <scope>NUCLEOTIDE SEQUENCE [LARGE SCALE GENOMIC DNA]</scope>
    <source>
        <strain evidence="1 2">NIVA-CYA 126/8</strain>
        <plasmid evidence="1">pPA115</plasmid>
    </source>
</reference>
<evidence type="ECO:0000313" key="2">
    <source>
        <dbReference type="Proteomes" id="UP000027395"/>
    </source>
</evidence>
<dbReference type="HOGENOM" id="CLU_1234096_0_0_3"/>
<accession>A0A073CC82</accession>
<geneLocation type="plasmid" evidence="1 2">
    <name>pPA115</name>
</geneLocation>
<sequence length="224" mass="26148">MSVYLDKQTLGNAFCYLIDERKKYSENGIDGFQQIKFDEIMNSVENKTDKFNAAELIYASDTIKAAFLVSKEADITRKMLSQIAKKSENKLPNSILLSFTTNEIHRILLIDCTLEKNRNDPRCAGFSFNGFNNFSETLSFLRDNHVPALISDRQDDSFSLVDREDNSFSGYFEVNTRRSFRVNTRIAMSDDRDLEAEKEKIDIMWDSYKEYIIKFWEELEQNNL</sequence>
<protein>
    <submittedName>
        <fullName evidence="1">Uncharacterized protein</fullName>
    </submittedName>
</protein>
<gene>
    <name evidence="1" type="ORF">A19Y_9031</name>
</gene>
<organism evidence="1 2">
    <name type="scientific">Planktothrix agardhii (strain NIVA-CYA 126/8)</name>
    <dbReference type="NCBI Taxonomy" id="388467"/>
    <lineage>
        <taxon>Bacteria</taxon>
        <taxon>Bacillati</taxon>
        <taxon>Cyanobacteriota</taxon>
        <taxon>Cyanophyceae</taxon>
        <taxon>Oscillatoriophycideae</taxon>
        <taxon>Oscillatoriales</taxon>
        <taxon>Microcoleaceae</taxon>
        <taxon>Planktothrix</taxon>
    </lineage>
</organism>
<proteinExistence type="predicted"/>
<dbReference type="EMBL" id="CM002804">
    <property type="protein sequence ID" value="KEI65238.1"/>
    <property type="molecule type" value="Genomic_DNA"/>
</dbReference>
<keyword evidence="2" id="KW-1185">Reference proteome</keyword>
<evidence type="ECO:0000313" key="1">
    <source>
        <dbReference type="EMBL" id="KEI65238.1"/>
    </source>
</evidence>
<dbReference type="Proteomes" id="UP000027395">
    <property type="component" value="Plasmid pPA115"/>
</dbReference>
<dbReference type="PATRIC" id="fig|388467.6.peg.4657"/>
<keyword evidence="1" id="KW-0614">Plasmid</keyword>